<evidence type="ECO:0000313" key="2">
    <source>
        <dbReference type="Proteomes" id="UP000055024"/>
    </source>
</evidence>
<organism evidence="1 2">
    <name type="scientific">Trichinella zimbabwensis</name>
    <dbReference type="NCBI Taxonomy" id="268475"/>
    <lineage>
        <taxon>Eukaryota</taxon>
        <taxon>Metazoa</taxon>
        <taxon>Ecdysozoa</taxon>
        <taxon>Nematoda</taxon>
        <taxon>Enoplea</taxon>
        <taxon>Dorylaimia</taxon>
        <taxon>Trichinellida</taxon>
        <taxon>Trichinellidae</taxon>
        <taxon>Trichinella</taxon>
    </lineage>
</organism>
<protein>
    <submittedName>
        <fullName evidence="1">Uncharacterized protein</fullName>
    </submittedName>
</protein>
<feature type="non-terminal residue" evidence="1">
    <location>
        <position position="1"/>
    </location>
</feature>
<proteinExistence type="predicted"/>
<evidence type="ECO:0000313" key="1">
    <source>
        <dbReference type="EMBL" id="KRZ04209.1"/>
    </source>
</evidence>
<gene>
    <name evidence="1" type="ORF">T11_2910</name>
</gene>
<accession>A0A0V1H138</accession>
<comment type="caution">
    <text evidence="1">The sequence shown here is derived from an EMBL/GenBank/DDBJ whole genome shotgun (WGS) entry which is preliminary data.</text>
</comment>
<name>A0A0V1H138_9BILA</name>
<dbReference type="AlphaFoldDB" id="A0A0V1H138"/>
<keyword evidence="2" id="KW-1185">Reference proteome</keyword>
<dbReference type="Proteomes" id="UP000055024">
    <property type="component" value="Unassembled WGS sequence"/>
</dbReference>
<reference evidence="1 2" key="1">
    <citation type="submission" date="2015-01" db="EMBL/GenBank/DDBJ databases">
        <title>Evolution of Trichinella species and genotypes.</title>
        <authorList>
            <person name="Korhonen P.K."/>
            <person name="Edoardo P."/>
            <person name="Giuseppe L.R."/>
            <person name="Gasser R.B."/>
        </authorList>
    </citation>
    <scope>NUCLEOTIDE SEQUENCE [LARGE SCALE GENOMIC DNA]</scope>
    <source>
        <strain evidence="1">ISS1029</strain>
    </source>
</reference>
<dbReference type="EMBL" id="JYDP01000170">
    <property type="protein sequence ID" value="KRZ04209.1"/>
    <property type="molecule type" value="Genomic_DNA"/>
</dbReference>
<sequence length="129" mass="15156">LTRQRQHSTQSNYCGNGYTASRWNLHLRQQIQKELANSKGNRTSKSRSMHIPHFPGIFNADTESHVGNELLQRTPHDFYIVLALQPRWGQNNKPIICKKHGFTIPVYHTSYYLINHYKSLYHKLIKLNN</sequence>